<sequence>MYRVATEDNSSTLRSRGEGPDLRCSAAFGAVVETLPENCPVPAPIIELGALSRHVEPASDAFEIDPETIDIGSASTAVVPPQTLSRVRWLLSNHTDHLSSHEKRRVGLLCEASSLNQPPAAGESNANRIRSASRTEIDESLFLENHSREFEGDHCGTEYGTADALSDHRSECAPRQTETQTTTSPDETEYSCEYCDESFSKKLSLRVHEKRNCDEKPSSKSSSTNSTSQRPAFGKEIRKDRGSERVSGRSPFADADKLKDTGIHQGGN</sequence>
<feature type="region of interest" description="Disordered" evidence="1">
    <location>
        <begin position="211"/>
        <end position="268"/>
    </location>
</feature>
<name>A0A1I6S5D6_9EURY</name>
<dbReference type="InterPro" id="IPR013087">
    <property type="entry name" value="Znf_C2H2_type"/>
</dbReference>
<protein>
    <recommendedName>
        <fullName evidence="2">C2H2-type domain-containing protein</fullName>
    </recommendedName>
</protein>
<feature type="compositionally biased region" description="Basic and acidic residues" evidence="1">
    <location>
        <begin position="233"/>
        <end position="247"/>
    </location>
</feature>
<evidence type="ECO:0000259" key="2">
    <source>
        <dbReference type="PROSITE" id="PS50157"/>
    </source>
</evidence>
<proteinExistence type="predicted"/>
<reference evidence="4" key="1">
    <citation type="submission" date="2016-10" db="EMBL/GenBank/DDBJ databases">
        <authorList>
            <person name="Varghese N."/>
            <person name="Submissions S."/>
        </authorList>
    </citation>
    <scope>NUCLEOTIDE SEQUENCE [LARGE SCALE GENOMIC DNA]</scope>
    <source>
        <strain evidence="4">DSM 22427</strain>
    </source>
</reference>
<keyword evidence="4" id="KW-1185">Reference proteome</keyword>
<dbReference type="AlphaFoldDB" id="A0A1I6S5D6"/>
<dbReference type="SUPFAM" id="SSF57667">
    <property type="entry name" value="beta-beta-alpha zinc fingers"/>
    <property type="match status" value="1"/>
</dbReference>
<evidence type="ECO:0000256" key="1">
    <source>
        <dbReference type="SAM" id="MobiDB-lite"/>
    </source>
</evidence>
<gene>
    <name evidence="3" type="ORF">SAMN04488556_2433</name>
</gene>
<dbReference type="RefSeq" id="WP_092904895.1">
    <property type="nucleotide sequence ID" value="NZ_FOZS01000002.1"/>
</dbReference>
<dbReference type="Proteomes" id="UP000199199">
    <property type="component" value="Unassembled WGS sequence"/>
</dbReference>
<dbReference type="EMBL" id="FOZS01000002">
    <property type="protein sequence ID" value="SFS72175.1"/>
    <property type="molecule type" value="Genomic_DNA"/>
</dbReference>
<dbReference type="InterPro" id="IPR036236">
    <property type="entry name" value="Znf_C2H2_sf"/>
</dbReference>
<dbReference type="OrthoDB" id="377335at2157"/>
<dbReference type="PROSITE" id="PS50157">
    <property type="entry name" value="ZINC_FINGER_C2H2_2"/>
    <property type="match status" value="1"/>
</dbReference>
<feature type="domain" description="C2H2-type" evidence="2">
    <location>
        <begin position="190"/>
        <end position="217"/>
    </location>
</feature>
<evidence type="ECO:0000313" key="3">
    <source>
        <dbReference type="EMBL" id="SFS72175.1"/>
    </source>
</evidence>
<feature type="region of interest" description="Disordered" evidence="1">
    <location>
        <begin position="166"/>
        <end position="188"/>
    </location>
</feature>
<organism evidence="3 4">
    <name type="scientific">Halostagnicola kamekurae</name>
    <dbReference type="NCBI Taxonomy" id="619731"/>
    <lineage>
        <taxon>Archaea</taxon>
        <taxon>Methanobacteriati</taxon>
        <taxon>Methanobacteriota</taxon>
        <taxon>Stenosarchaea group</taxon>
        <taxon>Halobacteria</taxon>
        <taxon>Halobacteriales</taxon>
        <taxon>Natrialbaceae</taxon>
        <taxon>Halostagnicola</taxon>
    </lineage>
</organism>
<accession>A0A1I6S5D6</accession>
<evidence type="ECO:0000313" key="4">
    <source>
        <dbReference type="Proteomes" id="UP000199199"/>
    </source>
</evidence>
<dbReference type="Gene3D" id="3.30.160.60">
    <property type="entry name" value="Classic Zinc Finger"/>
    <property type="match status" value="1"/>
</dbReference>
<feature type="compositionally biased region" description="Low complexity" evidence="1">
    <location>
        <begin position="219"/>
        <end position="228"/>
    </location>
</feature>